<evidence type="ECO:0000313" key="1">
    <source>
        <dbReference type="EMBL" id="DAD40963.1"/>
    </source>
</evidence>
<dbReference type="AlphaFoldDB" id="A0A822Z8S0"/>
<name>A0A822Z8S0_NELNU</name>
<keyword evidence="2" id="KW-1185">Reference proteome</keyword>
<organism evidence="1 2">
    <name type="scientific">Nelumbo nucifera</name>
    <name type="common">Sacred lotus</name>
    <dbReference type="NCBI Taxonomy" id="4432"/>
    <lineage>
        <taxon>Eukaryota</taxon>
        <taxon>Viridiplantae</taxon>
        <taxon>Streptophyta</taxon>
        <taxon>Embryophyta</taxon>
        <taxon>Tracheophyta</taxon>
        <taxon>Spermatophyta</taxon>
        <taxon>Magnoliopsida</taxon>
        <taxon>Proteales</taxon>
        <taxon>Nelumbonaceae</taxon>
        <taxon>Nelumbo</taxon>
    </lineage>
</organism>
<accession>A0A822Z8S0</accession>
<dbReference type="EMBL" id="DUZY01000005">
    <property type="protein sequence ID" value="DAD40963.1"/>
    <property type="molecule type" value="Genomic_DNA"/>
</dbReference>
<gene>
    <name evidence="1" type="ORF">HUJ06_015286</name>
</gene>
<sequence length="54" mass="5849">MSQKQCAWSTKALEALEAGGYREIILMPLVALPSSNFLNIATSNICRDDDGASF</sequence>
<comment type="caution">
    <text evidence="1">The sequence shown here is derived from an EMBL/GenBank/DDBJ whole genome shotgun (WGS) entry which is preliminary data.</text>
</comment>
<proteinExistence type="predicted"/>
<reference evidence="1 2" key="1">
    <citation type="journal article" date="2020" name="Mol. Biol. Evol.">
        <title>Distinct Expression and Methylation Patterns for Genes with Different Fates following a Single Whole-Genome Duplication in Flowering Plants.</title>
        <authorList>
            <person name="Shi T."/>
            <person name="Rahmani R.S."/>
            <person name="Gugger P.F."/>
            <person name="Wang M."/>
            <person name="Li H."/>
            <person name="Zhang Y."/>
            <person name="Li Z."/>
            <person name="Wang Q."/>
            <person name="Van de Peer Y."/>
            <person name="Marchal K."/>
            <person name="Chen J."/>
        </authorList>
    </citation>
    <scope>NUCLEOTIDE SEQUENCE [LARGE SCALE GENOMIC DNA]</scope>
    <source>
        <tissue evidence="1">Leaf</tissue>
    </source>
</reference>
<dbReference type="Proteomes" id="UP000607653">
    <property type="component" value="Unassembled WGS sequence"/>
</dbReference>
<protein>
    <submittedName>
        <fullName evidence="1">Uncharacterized protein</fullName>
    </submittedName>
</protein>
<evidence type="ECO:0000313" key="2">
    <source>
        <dbReference type="Proteomes" id="UP000607653"/>
    </source>
</evidence>